<name>A0A126Q520_ALTMA</name>
<accession>A0A126Q520</accession>
<keyword evidence="1" id="KW-0489">Methyltransferase</keyword>
<dbReference type="AlphaFoldDB" id="A0A126Q520"/>
<evidence type="ECO:0000313" key="1">
    <source>
        <dbReference type="EMBL" id="AMK00256.1"/>
    </source>
</evidence>
<dbReference type="Gene3D" id="3.40.50.150">
    <property type="entry name" value="Vaccinia Virus protein VP39"/>
    <property type="match status" value="1"/>
</dbReference>
<dbReference type="InterPro" id="IPR029063">
    <property type="entry name" value="SAM-dependent_MTases_sf"/>
</dbReference>
<protein>
    <submittedName>
        <fullName evidence="1">Methyltransferase</fullName>
    </submittedName>
</protein>
<dbReference type="Proteomes" id="UP000063991">
    <property type="component" value="Chromosome"/>
</dbReference>
<proteinExistence type="predicted"/>
<evidence type="ECO:0000313" key="2">
    <source>
        <dbReference type="Proteomes" id="UP000063991"/>
    </source>
</evidence>
<keyword evidence="1" id="KW-0808">Transferase</keyword>
<organism evidence="1 2">
    <name type="scientific">Alteromonas macleodii</name>
    <name type="common">Pseudoalteromonas macleodii</name>
    <dbReference type="NCBI Taxonomy" id="28108"/>
    <lineage>
        <taxon>Bacteria</taxon>
        <taxon>Pseudomonadati</taxon>
        <taxon>Pseudomonadota</taxon>
        <taxon>Gammaproteobacteria</taxon>
        <taxon>Alteromonadales</taxon>
        <taxon>Alteromonadaceae</taxon>
        <taxon>Alteromonas/Salinimonas group</taxon>
        <taxon>Alteromonas</taxon>
    </lineage>
</organism>
<reference evidence="1 2" key="1">
    <citation type="submission" date="2015-12" db="EMBL/GenBank/DDBJ databases">
        <authorList>
            <person name="Shamseldin A."/>
            <person name="Moawad H."/>
            <person name="Abd El-Rahim W.M."/>
            <person name="Sadowsky M.J."/>
        </authorList>
    </citation>
    <scope>NUCLEOTIDE SEQUENCE [LARGE SCALE GENOMIC DNA]</scope>
    <source>
        <strain evidence="1 2">D7</strain>
    </source>
</reference>
<dbReference type="Pfam" id="PF13489">
    <property type="entry name" value="Methyltransf_23"/>
    <property type="match status" value="1"/>
</dbReference>
<gene>
    <name evidence="1" type="ORF">AVL55_00055</name>
</gene>
<dbReference type="EMBL" id="CP014323">
    <property type="protein sequence ID" value="AMK00256.1"/>
    <property type="molecule type" value="Genomic_DNA"/>
</dbReference>
<dbReference type="SUPFAM" id="SSF53335">
    <property type="entry name" value="S-adenosyl-L-methionine-dependent methyltransferases"/>
    <property type="match status" value="1"/>
</dbReference>
<dbReference type="GO" id="GO:0032259">
    <property type="term" value="P:methylation"/>
    <property type="evidence" value="ECO:0007669"/>
    <property type="project" value="UniProtKB-KW"/>
</dbReference>
<dbReference type="GO" id="GO:0008168">
    <property type="term" value="F:methyltransferase activity"/>
    <property type="evidence" value="ECO:0007669"/>
    <property type="project" value="UniProtKB-KW"/>
</dbReference>
<sequence length="215" mass="24738">MYCPLCKSANAPSHYHSDKKRDYLQCNQCKLVYVSPEFLPSKEVEKQEYDLHENSFEDEGYRKFLGKVLTPLTPFIKDMKFGDLRGLDFGCGPAPVLASMLEEEGVRMNMYDPFYAHNSLVLEQGYDVVTCTEAIEHFHAPHVEWALFNELVASGGILAIMTKRVLDKARFANWHYKNDVTHVSFFSEATFQYLAQRDGYDVTFPASDVVLLRKR</sequence>